<dbReference type="EMBL" id="UPSH01000001">
    <property type="protein sequence ID" value="VBB17797.1"/>
    <property type="molecule type" value="Genomic_DNA"/>
</dbReference>
<dbReference type="PROSITE" id="PS50088">
    <property type="entry name" value="ANK_REPEAT"/>
    <property type="match status" value="1"/>
</dbReference>
<evidence type="ECO:0000313" key="4">
    <source>
        <dbReference type="Proteomes" id="UP000594342"/>
    </source>
</evidence>
<evidence type="ECO:0000256" key="2">
    <source>
        <dbReference type="SAM" id="MobiDB-lite"/>
    </source>
</evidence>
<sequence>MDIKKFISSVKFENDYNKLIQLEHDAVKNRSRSGRQDNDPKTKCLHKVSEYDFFTLSTKPADMFADPNIVEFEKMCSDDIDKRTCLAYSGSMIKRYLDPNYQAQTRQKTDTKGRSVKQTVAIENCYVVTLIDPSGTMHVKDMLKDEFKKKLESKHGFYVLQTESTLFYLDKKVSPSISSHILSNIDALDRVALYDKDLIVSGLFIMEFYKKISCYDANNVDPVFGYPEDVLGIYDRSQTTTDSIKHMIDVVDSEAIQTVSRTKIESTFIVEQENRYTVLEYLVSKMMKKNIHPVIIYQMKNMVLYLANFQYFRPIFFVAKMTGFDKAYPGLYESLIEVKHSINVDPNTDTTSLESLYHIDLFIIKHLIKADDDDLFVDYISRTGVVKKFKQESKTAEKIVSWIIEFKPQKIMNTLIDCMVLSDRHKYRVIFLTQEFNLLGREFLARYVLKREPTKSQTKKKKTKQARSKQTQKGELEENIPRIRVKQSSEQKENQSIVGSSKVSKRQKNDTDDESENSKPVAKSSAQQRIRSKRVTENDSNTESNTKQKNSQKHESTDVESDNGVSDNISDQVSDKHQESNSEQDLDHDLENSSEHGSEHDLENNLESKQNTCNDTGSDDVSEKSSISAVSNSSNDNINYVDDSANLYTLDSAHQELILENLPEIMNRGLTRAFYMILKLCPYILEPDFHPSCVSNKSARSSEIKGEIQEHVEDLNSVHGSDNVNNVNNADDFNEIGKTGNVLHLINSDKAVDILEIVLKKAPNLVDDRDDEGRTPLILYAELGLNICVQKILDFGADYELIDNKSDTFLHKLCQGGHLETVQHTIRRTLPIIDSKNDLLMTPAIEAAKNGHEEIFYVLKGLNADLNACDIYGNTVYHYICLSKICPGILVVNKKNKYGLTPYEYCKLAPKYYHFQN</sequence>
<dbReference type="InterPro" id="IPR002110">
    <property type="entry name" value="Ankyrin_rpt"/>
</dbReference>
<evidence type="ECO:0000256" key="1">
    <source>
        <dbReference type="ARBA" id="ARBA00022737"/>
    </source>
</evidence>
<comment type="caution">
    <text evidence="3">The sequence shown here is derived from an EMBL/GenBank/DDBJ whole genome shotgun (WGS) entry which is preliminary data.</text>
</comment>
<dbReference type="SMART" id="SM00248">
    <property type="entry name" value="ANK"/>
    <property type="match status" value="3"/>
</dbReference>
<feature type="compositionally biased region" description="Basic residues" evidence="2">
    <location>
        <begin position="457"/>
        <end position="467"/>
    </location>
</feature>
<feature type="compositionally biased region" description="Low complexity" evidence="2">
    <location>
        <begin position="624"/>
        <end position="638"/>
    </location>
</feature>
<dbReference type="Proteomes" id="UP000594342">
    <property type="component" value="Unassembled WGS sequence"/>
</dbReference>
<feature type="compositionally biased region" description="Polar residues" evidence="2">
    <location>
        <begin position="605"/>
        <end position="616"/>
    </location>
</feature>
<feature type="compositionally biased region" description="Polar residues" evidence="2">
    <location>
        <begin position="563"/>
        <end position="572"/>
    </location>
</feature>
<dbReference type="Pfam" id="PF12796">
    <property type="entry name" value="Ank_2"/>
    <property type="match status" value="1"/>
</dbReference>
<feature type="compositionally biased region" description="Basic and acidic residues" evidence="2">
    <location>
        <begin position="573"/>
        <end position="603"/>
    </location>
</feature>
<keyword evidence="4" id="KW-1185">Reference proteome</keyword>
<organism evidence="3 4">
    <name type="scientific">Yasminevirus sp. GU-2018</name>
    <dbReference type="NCBI Taxonomy" id="2420051"/>
    <lineage>
        <taxon>Viruses</taxon>
        <taxon>Varidnaviria</taxon>
        <taxon>Bamfordvirae</taxon>
        <taxon>Nucleocytoviricota</taxon>
        <taxon>Megaviricetes</taxon>
        <taxon>Imitervirales</taxon>
        <taxon>Mimiviridae</taxon>
        <taxon>Klosneuvirinae</taxon>
        <taxon>Yasminevirus</taxon>
        <taxon>Yasminevirus saudimassiliense</taxon>
    </lineage>
</organism>
<dbReference type="PANTHER" id="PTHR24161">
    <property type="entry name" value="ANK_REP_REGION DOMAIN-CONTAINING PROTEIN-RELATED"/>
    <property type="match status" value="1"/>
</dbReference>
<keyword evidence="1" id="KW-0677">Repeat</keyword>
<name>A0A5K0U7N3_9VIRU</name>
<dbReference type="PANTHER" id="PTHR24161:SF85">
    <property type="entry name" value="PALMITOYLTRANSFERASE HIP14"/>
    <property type="match status" value="1"/>
</dbReference>
<evidence type="ECO:0000313" key="3">
    <source>
        <dbReference type="EMBL" id="VBB17797.1"/>
    </source>
</evidence>
<accession>A0A5K0U7N3</accession>
<proteinExistence type="predicted"/>
<reference evidence="3 4" key="1">
    <citation type="submission" date="2018-10" db="EMBL/GenBank/DDBJ databases">
        <authorList>
            <consortium name="IHU Genomes"/>
        </authorList>
    </citation>
    <scope>NUCLEOTIDE SEQUENCE [LARGE SCALE GENOMIC DNA]</scope>
    <source>
        <strain evidence="3 4">A1</strain>
    </source>
</reference>
<dbReference type="SUPFAM" id="SSF48403">
    <property type="entry name" value="Ankyrin repeat"/>
    <property type="match status" value="1"/>
</dbReference>
<protein>
    <submittedName>
        <fullName evidence="3">Uncharacterized protein</fullName>
    </submittedName>
</protein>
<feature type="region of interest" description="Disordered" evidence="2">
    <location>
        <begin position="454"/>
        <end position="638"/>
    </location>
</feature>
<feature type="compositionally biased region" description="Polar residues" evidence="2">
    <location>
        <begin position="538"/>
        <end position="549"/>
    </location>
</feature>
<dbReference type="Gene3D" id="1.25.40.20">
    <property type="entry name" value="Ankyrin repeat-containing domain"/>
    <property type="match status" value="1"/>
</dbReference>
<feature type="compositionally biased region" description="Basic and acidic residues" evidence="2">
    <location>
        <begin position="472"/>
        <end position="493"/>
    </location>
</feature>
<dbReference type="InterPro" id="IPR036770">
    <property type="entry name" value="Ankyrin_rpt-contain_sf"/>
</dbReference>
<gene>
    <name evidence="3" type="ORF">YASMINEVIRUS_260</name>
</gene>